<protein>
    <submittedName>
        <fullName evidence="1">Uncharacterized protein</fullName>
    </submittedName>
</protein>
<dbReference type="Gene3D" id="3.20.20.140">
    <property type="entry name" value="Metal-dependent hydrolases"/>
    <property type="match status" value="1"/>
</dbReference>
<accession>A0ABM8GHH4</accession>
<reference evidence="2" key="1">
    <citation type="journal article" date="2019" name="Int. J. Syst. Evol. Microbiol.">
        <title>The Global Catalogue of Microorganisms (GCM) 10K type strain sequencing project: providing services to taxonomists for standard genome sequencing and annotation.</title>
        <authorList>
            <consortium name="The Broad Institute Genomics Platform"/>
            <consortium name="The Broad Institute Genome Sequencing Center for Infectious Disease"/>
            <person name="Wu L."/>
            <person name="Ma J."/>
        </authorList>
    </citation>
    <scope>NUCLEOTIDE SEQUENCE [LARGE SCALE GENOMIC DNA]</scope>
    <source>
        <strain evidence="2">NBRC 108728</strain>
    </source>
</reference>
<dbReference type="Proteomes" id="UP001321486">
    <property type="component" value="Chromosome"/>
</dbReference>
<proteinExistence type="predicted"/>
<gene>
    <name evidence="1" type="ORF">GCM10025867_00610</name>
</gene>
<organism evidence="1 2">
    <name type="scientific">Frondihabitans sucicola</name>
    <dbReference type="NCBI Taxonomy" id="1268041"/>
    <lineage>
        <taxon>Bacteria</taxon>
        <taxon>Bacillati</taxon>
        <taxon>Actinomycetota</taxon>
        <taxon>Actinomycetes</taxon>
        <taxon>Micrococcales</taxon>
        <taxon>Microbacteriaceae</taxon>
        <taxon>Frondihabitans</taxon>
    </lineage>
</organism>
<name>A0ABM8GHH4_9MICO</name>
<sequence>MSLAHASYGATVGTVRDALAELSADEQDAVLRRTASRVYGLDDVVTRANAATSSRRR</sequence>
<dbReference type="EMBL" id="AP027732">
    <property type="protein sequence ID" value="BDZ47820.1"/>
    <property type="molecule type" value="Genomic_DNA"/>
</dbReference>
<evidence type="ECO:0000313" key="1">
    <source>
        <dbReference type="EMBL" id="BDZ47820.1"/>
    </source>
</evidence>
<evidence type="ECO:0000313" key="2">
    <source>
        <dbReference type="Proteomes" id="UP001321486"/>
    </source>
</evidence>
<keyword evidence="2" id="KW-1185">Reference proteome</keyword>